<evidence type="ECO:0000256" key="1">
    <source>
        <dbReference type="SAM" id="MobiDB-lite"/>
    </source>
</evidence>
<protein>
    <submittedName>
        <fullName evidence="3">39S ribosomal protein L52, mitochondrial</fullName>
    </submittedName>
</protein>
<proteinExistence type="predicted"/>
<dbReference type="Proteomes" id="UP000095280">
    <property type="component" value="Unplaced"/>
</dbReference>
<evidence type="ECO:0000313" key="2">
    <source>
        <dbReference type="Proteomes" id="UP000095280"/>
    </source>
</evidence>
<accession>A0A1I8JQB8</accession>
<dbReference type="AlphaFoldDB" id="A0A1I8JQB8"/>
<feature type="compositionally biased region" description="Low complexity" evidence="1">
    <location>
        <begin position="52"/>
        <end position="63"/>
    </location>
</feature>
<reference evidence="3" key="1">
    <citation type="submission" date="2016-11" db="UniProtKB">
        <authorList>
            <consortium name="WormBaseParasite"/>
        </authorList>
    </citation>
    <scope>IDENTIFICATION</scope>
</reference>
<name>A0A1I8JQB8_9PLAT</name>
<keyword evidence="2" id="KW-1185">Reference proteome</keyword>
<feature type="region of interest" description="Disordered" evidence="1">
    <location>
        <begin position="1"/>
        <end position="63"/>
    </location>
</feature>
<evidence type="ECO:0000313" key="3">
    <source>
        <dbReference type="WBParaSite" id="snap_masked-unitig_35496-processed-gene-0.0-mRNA-1"/>
    </source>
</evidence>
<sequence>GRERRRPAGGAGEVQRRPDRAGPGARGSQPARTSRRTRSGLAREAAQCNAVSPSQSAAPAWAPPRVSRKAAATVRACWQAVISGVAPASPACWHRRQAKQEVDDGHRPLAELFLASCRHVRKATPRVRQEAQDAELAGQAGPVSSQQSRVAFALQLSFYEIDAAAFWRHRNRFSGRRRSCRLSDSSPLVCRCFSRLRRAVLALGPADRHRPPSGQIQTMGLPPASRQLGTSGKIDGPYEGHQQTVGVGVGSGAQAVGGGGPVAAAVGAAVGPTTPTSAPYSWCRTARPGHPGQPIWRRTAAVARTLSRVASTLRGLLNLASALTKHFQKSHLRPCATPSEFLADAFLDFGPPGAPGARHRLSAERRQSAGIAAQRPSNLLGGVAGVLHGPVDSWLTEPSRMRCAPSAPTSLPDYGKDDGMPRMWNQDDGMPRMLEQGVGMTRMWNQDCGTGCWQTRMWNQGVGMTRIVEFDAHRGDLDALSVRPSRPDRRAEVAKAEELKRQYEIRQQKFEQFTA</sequence>
<organism evidence="2 3">
    <name type="scientific">Macrostomum lignano</name>
    <dbReference type="NCBI Taxonomy" id="282301"/>
    <lineage>
        <taxon>Eukaryota</taxon>
        <taxon>Metazoa</taxon>
        <taxon>Spiralia</taxon>
        <taxon>Lophotrochozoa</taxon>
        <taxon>Platyhelminthes</taxon>
        <taxon>Rhabditophora</taxon>
        <taxon>Macrostomorpha</taxon>
        <taxon>Macrostomida</taxon>
        <taxon>Macrostomidae</taxon>
        <taxon>Macrostomum</taxon>
    </lineage>
</organism>
<dbReference type="WBParaSite" id="snap_masked-unitig_35496-processed-gene-0.0-mRNA-1">
    <property type="protein sequence ID" value="snap_masked-unitig_35496-processed-gene-0.0-mRNA-1"/>
    <property type="gene ID" value="snap_masked-unitig_35496-processed-gene-0.0"/>
</dbReference>